<name>A0A803QHT2_CANSA</name>
<reference evidence="1" key="2">
    <citation type="submission" date="2021-03" db="UniProtKB">
        <authorList>
            <consortium name="EnsemblPlants"/>
        </authorList>
    </citation>
    <scope>IDENTIFICATION</scope>
</reference>
<sequence>MSGWPRGIHRPARGSLYGQPGFEYKLAGQKGCPARTKAGQQVPKFAGTWESLQTHGKTYMHMENLAGTWESWQAHGKTGRHIPELQEQYLAG</sequence>
<dbReference type="AlphaFoldDB" id="A0A803QHT2"/>
<protein>
    <submittedName>
        <fullName evidence="1">Uncharacterized protein</fullName>
    </submittedName>
</protein>
<organism evidence="1 2">
    <name type="scientific">Cannabis sativa</name>
    <name type="common">Hemp</name>
    <name type="synonym">Marijuana</name>
    <dbReference type="NCBI Taxonomy" id="3483"/>
    <lineage>
        <taxon>Eukaryota</taxon>
        <taxon>Viridiplantae</taxon>
        <taxon>Streptophyta</taxon>
        <taxon>Embryophyta</taxon>
        <taxon>Tracheophyta</taxon>
        <taxon>Spermatophyta</taxon>
        <taxon>Magnoliopsida</taxon>
        <taxon>eudicotyledons</taxon>
        <taxon>Gunneridae</taxon>
        <taxon>Pentapetalae</taxon>
        <taxon>rosids</taxon>
        <taxon>fabids</taxon>
        <taxon>Rosales</taxon>
        <taxon>Cannabaceae</taxon>
        <taxon>Cannabis</taxon>
    </lineage>
</organism>
<dbReference type="Proteomes" id="UP000596661">
    <property type="component" value="Chromosome 9"/>
</dbReference>
<accession>A0A803QHT2</accession>
<evidence type="ECO:0000313" key="2">
    <source>
        <dbReference type="Proteomes" id="UP000596661"/>
    </source>
</evidence>
<reference evidence="1" key="1">
    <citation type="submission" date="2018-11" db="EMBL/GenBank/DDBJ databases">
        <authorList>
            <person name="Grassa J C."/>
        </authorList>
    </citation>
    <scope>NUCLEOTIDE SEQUENCE [LARGE SCALE GENOMIC DNA]</scope>
</reference>
<dbReference type="EMBL" id="UZAU01000741">
    <property type="status" value="NOT_ANNOTATED_CDS"/>
    <property type="molecule type" value="Genomic_DNA"/>
</dbReference>
<proteinExistence type="predicted"/>
<keyword evidence="2" id="KW-1185">Reference proteome</keyword>
<dbReference type="EnsemblPlants" id="evm.model.09.922">
    <property type="protein sequence ID" value="cds.evm.model.09.922"/>
    <property type="gene ID" value="evm.TU.09.922"/>
</dbReference>
<evidence type="ECO:0000313" key="1">
    <source>
        <dbReference type="EnsemblPlants" id="cds.evm.model.09.922"/>
    </source>
</evidence>
<dbReference type="Gramene" id="evm.model.09.922">
    <property type="protein sequence ID" value="cds.evm.model.09.922"/>
    <property type="gene ID" value="evm.TU.09.922"/>
</dbReference>